<dbReference type="PANTHER" id="PTHR46847:SF1">
    <property type="entry name" value="D-ALLOSE-BINDING PERIPLASMIC PROTEIN-RELATED"/>
    <property type="match status" value="1"/>
</dbReference>
<dbReference type="InterPro" id="IPR028082">
    <property type="entry name" value="Peripla_BP_I"/>
</dbReference>
<comment type="caution">
    <text evidence="5">The sequence shown here is derived from an EMBL/GenBank/DDBJ whole genome shotgun (WGS) entry which is preliminary data.</text>
</comment>
<evidence type="ECO:0000313" key="5">
    <source>
        <dbReference type="EMBL" id="GAN77431.1"/>
    </source>
</evidence>
<accession>A0A0D6P7W1</accession>
<dbReference type="EMBL" id="BANB01000308">
    <property type="protein sequence ID" value="GAN77431.1"/>
    <property type="molecule type" value="Genomic_DNA"/>
</dbReference>
<comment type="subcellular location">
    <subcellularLocation>
        <location evidence="1">Cell envelope</location>
    </subcellularLocation>
</comment>
<evidence type="ECO:0000256" key="3">
    <source>
        <dbReference type="ARBA" id="ARBA00022729"/>
    </source>
</evidence>
<dbReference type="SUPFAM" id="SSF53822">
    <property type="entry name" value="Periplasmic binding protein-like I"/>
    <property type="match status" value="1"/>
</dbReference>
<gene>
    <name evidence="5" type="ORF">Asru_0308_03</name>
</gene>
<protein>
    <submittedName>
        <fullName evidence="5">ABC transporter ribose permease</fullName>
    </submittedName>
</protein>
<evidence type="ECO:0000259" key="4">
    <source>
        <dbReference type="Pfam" id="PF13407"/>
    </source>
</evidence>
<keyword evidence="3" id="KW-0732">Signal</keyword>
<dbReference type="GO" id="GO:0030313">
    <property type="term" value="C:cell envelope"/>
    <property type="evidence" value="ECO:0007669"/>
    <property type="project" value="UniProtKB-SubCell"/>
</dbReference>
<dbReference type="RefSeq" id="WP_052945210.1">
    <property type="nucleotide sequence ID" value="NZ_BANB01000308.1"/>
</dbReference>
<comment type="similarity">
    <text evidence="2">Belongs to the bacterial solute-binding protein 2 family.</text>
</comment>
<evidence type="ECO:0000313" key="6">
    <source>
        <dbReference type="Proteomes" id="UP000032680"/>
    </source>
</evidence>
<name>A0A0D6P7W1_9PROT</name>
<keyword evidence="6" id="KW-1185">Reference proteome</keyword>
<dbReference type="Proteomes" id="UP000032680">
    <property type="component" value="Unassembled WGS sequence"/>
</dbReference>
<organism evidence="5 6">
    <name type="scientific">Acidisphaera rubrifaciens HS-AP3</name>
    <dbReference type="NCBI Taxonomy" id="1231350"/>
    <lineage>
        <taxon>Bacteria</taxon>
        <taxon>Pseudomonadati</taxon>
        <taxon>Pseudomonadota</taxon>
        <taxon>Alphaproteobacteria</taxon>
        <taxon>Acetobacterales</taxon>
        <taxon>Acetobacteraceae</taxon>
        <taxon>Acidisphaera</taxon>
    </lineage>
</organism>
<dbReference type="CDD" id="cd01536">
    <property type="entry name" value="PBP1_ABC_sugar_binding-like"/>
    <property type="match status" value="1"/>
</dbReference>
<proteinExistence type="inferred from homology"/>
<dbReference type="Pfam" id="PF13407">
    <property type="entry name" value="Peripla_BP_4"/>
    <property type="match status" value="1"/>
</dbReference>
<reference evidence="5 6" key="1">
    <citation type="submission" date="2012-11" db="EMBL/GenBank/DDBJ databases">
        <title>Whole genome sequence of Acidisphaera rubrifaciens HS-AP3.</title>
        <authorList>
            <person name="Azuma Y."/>
            <person name="Higashiura N."/>
            <person name="Hirakawa H."/>
            <person name="Matsushita K."/>
        </authorList>
    </citation>
    <scope>NUCLEOTIDE SEQUENCE [LARGE SCALE GENOMIC DNA]</scope>
    <source>
        <strain evidence="5 6">HS-AP3</strain>
    </source>
</reference>
<dbReference type="GO" id="GO:0030246">
    <property type="term" value="F:carbohydrate binding"/>
    <property type="evidence" value="ECO:0007669"/>
    <property type="project" value="UniProtKB-ARBA"/>
</dbReference>
<dbReference type="InterPro" id="IPR025997">
    <property type="entry name" value="SBP_2_dom"/>
</dbReference>
<dbReference type="OrthoDB" id="9804917at2"/>
<dbReference type="Gene3D" id="3.40.50.2300">
    <property type="match status" value="2"/>
</dbReference>
<dbReference type="AlphaFoldDB" id="A0A0D6P7W1"/>
<evidence type="ECO:0000256" key="1">
    <source>
        <dbReference type="ARBA" id="ARBA00004196"/>
    </source>
</evidence>
<sequence length="339" mass="36190">MRSRVWFGRVLPALFGITLLAFGVARADGIDDPLRAPTLNAFKGKTVAFLPLSMGFDLTEGWGAMMKHQADELGYKFEIRDPNWNTDAGAQALTQLISEKPDIIVVHNPDVQSYARLLKKAEAAGIAIIQVNMKSATPTQYYVGADWIGLGERAANEVVKACAPGKGPSTKIAIVQGALTAAASIYQIKGVDNVLSKHPEIKVVSNQAADWDASKARAVTQTVLQQNPDLCGIIGFWDGQDTGTGAAIREAGKTGKVFLITSGGGAKSACENLENGTFSADTSYDVPGQGRDINSAIRAILEDKAATKDLRVVLYTPLRVLTKADVKPGACWTPQSLFE</sequence>
<evidence type="ECO:0000256" key="2">
    <source>
        <dbReference type="ARBA" id="ARBA00007639"/>
    </source>
</evidence>
<dbReference type="PANTHER" id="PTHR46847">
    <property type="entry name" value="D-ALLOSE-BINDING PERIPLASMIC PROTEIN-RELATED"/>
    <property type="match status" value="1"/>
</dbReference>
<feature type="domain" description="Periplasmic binding protein" evidence="4">
    <location>
        <begin position="48"/>
        <end position="304"/>
    </location>
</feature>